<protein>
    <submittedName>
        <fullName evidence="2">RagB/SusD family nutrient uptake outer membrane protein</fullName>
    </submittedName>
</protein>
<dbReference type="AlphaFoldDB" id="A0A4Z0V6G9"/>
<dbReference type="PROSITE" id="PS51257">
    <property type="entry name" value="PROKAR_LIPOPROTEIN"/>
    <property type="match status" value="1"/>
</dbReference>
<evidence type="ECO:0000313" key="2">
    <source>
        <dbReference type="EMBL" id="TGG40896.1"/>
    </source>
</evidence>
<dbReference type="InterPro" id="IPR011990">
    <property type="entry name" value="TPR-like_helical_dom_sf"/>
</dbReference>
<dbReference type="Proteomes" id="UP000297635">
    <property type="component" value="Unassembled WGS sequence"/>
</dbReference>
<evidence type="ECO:0000313" key="3">
    <source>
        <dbReference type="Proteomes" id="UP000297635"/>
    </source>
</evidence>
<dbReference type="EMBL" id="SJSA01000001">
    <property type="protein sequence ID" value="TGG40896.1"/>
    <property type="molecule type" value="Genomic_DNA"/>
</dbReference>
<dbReference type="GeneID" id="82150034"/>
<accession>A0A4Z0V6G9</accession>
<name>A0A4Z0V6G9_9BACT</name>
<comment type="caution">
    <text evidence="2">The sequence shown here is derived from an EMBL/GenBank/DDBJ whole genome shotgun (WGS) entry which is preliminary data.</text>
</comment>
<sequence>MNYNISKYFMLGAVSLLCSCANFTEIEPKGQNILSTTQELEMILNNDYDCWVTDTRVLSGDCIYNESENVIDLLNRSEKTRWSILLSWDEDGHDSQLADLMADDEVYSRCYNRINRIANPILSRVDFVTGSQDQKDLIKCEALLNRAIFHYIAVQKFAKAYDISYAATTPAIPYVLDTDNILEPQPKRSLQYVYEHILADIDLALTINGLPDRAINRMRLNKACAYAAKAMVLMSMQNSDEATKAARNALDINDVIVDYNTMTTTYNSMLLNLPIEILYRPLLDCEEDYFSLITLEAGNGIPYEAWDFLEEGHAIQEKFLTEHTAWDGLMSPVATSLGMNLVGTWDLTSSWNSIGLKTTYMYLILVENAINNNDYDSAMGYLDKIREKRIDPQKYSPLQGSVSDKAEAIRHLKQTSHGECIFTYYNFVNKKRWSRLDDYKETYKREIGGVTYTLSPESNLWIFPFPQNVTGLNNNITQNY</sequence>
<dbReference type="InterPro" id="IPR033985">
    <property type="entry name" value="SusD-like_N"/>
</dbReference>
<gene>
    <name evidence="2" type="ORF">EZ315_09555</name>
</gene>
<evidence type="ECO:0000259" key="1">
    <source>
        <dbReference type="Pfam" id="PF14322"/>
    </source>
</evidence>
<dbReference type="RefSeq" id="WP_135471852.1">
    <property type="nucleotide sequence ID" value="NZ_CASJDB010000082.1"/>
</dbReference>
<dbReference type="Gene3D" id="1.25.40.390">
    <property type="match status" value="2"/>
</dbReference>
<organism evidence="2 3">
    <name type="scientific">Duncaniella freteri</name>
    <dbReference type="NCBI Taxonomy" id="2530391"/>
    <lineage>
        <taxon>Bacteria</taxon>
        <taxon>Pseudomonadati</taxon>
        <taxon>Bacteroidota</taxon>
        <taxon>Bacteroidia</taxon>
        <taxon>Bacteroidales</taxon>
        <taxon>Muribaculaceae</taxon>
        <taxon>Duncaniella</taxon>
    </lineage>
</organism>
<proteinExistence type="predicted"/>
<dbReference type="SUPFAM" id="SSF48452">
    <property type="entry name" value="TPR-like"/>
    <property type="match status" value="1"/>
</dbReference>
<reference evidence="2 3" key="1">
    <citation type="submission" date="2019-02" db="EMBL/GenBank/DDBJ databases">
        <title>Isolation and identification of novel species under the genus Muribaculum.</title>
        <authorList>
            <person name="Miyake S."/>
            <person name="Ding Y."/>
            <person name="Low A."/>
            <person name="Soh M."/>
            <person name="Seedorf H."/>
        </authorList>
    </citation>
    <scope>NUCLEOTIDE SEQUENCE [LARGE SCALE GENOMIC DNA]</scope>
    <source>
        <strain evidence="2 3">TLL-A3</strain>
    </source>
</reference>
<dbReference type="Pfam" id="PF14322">
    <property type="entry name" value="SusD-like_3"/>
    <property type="match status" value="1"/>
</dbReference>
<keyword evidence="3" id="KW-1185">Reference proteome</keyword>
<feature type="domain" description="SusD-like N-terminal" evidence="1">
    <location>
        <begin position="78"/>
        <end position="230"/>
    </location>
</feature>